<evidence type="ECO:0000313" key="4">
    <source>
        <dbReference type="Proteomes" id="UP000253999"/>
    </source>
</evidence>
<proteinExistence type="predicted"/>
<dbReference type="STRING" id="735.B0185_03630"/>
<evidence type="ECO:0000313" key="2">
    <source>
        <dbReference type="EMBL" id="QEN10278.1"/>
    </source>
</evidence>
<dbReference type="RefSeq" id="WP_005706661.1">
    <property type="nucleotide sequence ID" value="NZ_CAUQRN010000006.1"/>
</dbReference>
<name>A0A369ZCH2_HAEPH</name>
<keyword evidence="1" id="KW-0732">Signal</keyword>
<reference evidence="2 5" key="2">
    <citation type="submission" date="2019-04" db="EMBL/GenBank/DDBJ databases">
        <title>Complete Genome and Methylome Analysis of Haemophilus haemolyticus NEB129.</title>
        <authorList>
            <person name="Fomenkov A."/>
            <person name="Roberts R.J."/>
            <person name="Anton B.P."/>
            <person name="Vincze T."/>
        </authorList>
    </citation>
    <scope>NUCLEOTIDE SEQUENCE [LARGE SCALE GENOMIC DNA]</scope>
    <source>
        <strain evidence="2 5">NEB129</strain>
    </source>
</reference>
<dbReference type="Pfam" id="PF06226">
    <property type="entry name" value="DUF1007"/>
    <property type="match status" value="1"/>
</dbReference>
<dbReference type="InterPro" id="IPR010412">
    <property type="entry name" value="DUF1007"/>
</dbReference>
<evidence type="ECO:0000313" key="3">
    <source>
        <dbReference type="EMBL" id="RDF03974.1"/>
    </source>
</evidence>
<reference evidence="3 4" key="1">
    <citation type="submission" date="2018-05" db="EMBL/GenBank/DDBJ databases">
        <title>Draft Genome Sequences for a Diverse set of 7 Haemophilus Species.</title>
        <authorList>
            <person name="Nichols M."/>
            <person name="Topaz N."/>
            <person name="Wang X."/>
            <person name="Wang X."/>
            <person name="Boxrud D."/>
        </authorList>
    </citation>
    <scope>NUCLEOTIDE SEQUENCE [LARGE SCALE GENOMIC DNA]</scope>
    <source>
        <strain evidence="3 4">C2010039593</strain>
    </source>
</reference>
<protein>
    <submittedName>
        <fullName evidence="3">DUF1007 family protein</fullName>
    </submittedName>
</protein>
<evidence type="ECO:0000313" key="5">
    <source>
        <dbReference type="Proteomes" id="UP000323974"/>
    </source>
</evidence>
<dbReference type="EMBL" id="CP038817">
    <property type="protein sequence ID" value="QEN10278.1"/>
    <property type="molecule type" value="Genomic_DNA"/>
</dbReference>
<feature type="chain" id="PRO_5030068132" evidence="1">
    <location>
        <begin position="19"/>
        <end position="208"/>
    </location>
</feature>
<organism evidence="3 4">
    <name type="scientific">Haemophilus parahaemolyticus</name>
    <dbReference type="NCBI Taxonomy" id="735"/>
    <lineage>
        <taxon>Bacteria</taxon>
        <taxon>Pseudomonadati</taxon>
        <taxon>Pseudomonadota</taxon>
        <taxon>Gammaproteobacteria</taxon>
        <taxon>Pasteurellales</taxon>
        <taxon>Pasteurellaceae</taxon>
        <taxon>Haemophilus</taxon>
    </lineage>
</organism>
<dbReference type="Proteomes" id="UP000253999">
    <property type="component" value="Unassembled WGS sequence"/>
</dbReference>
<dbReference type="KEGG" id="hpaa:E5Q53_01710"/>
<dbReference type="Proteomes" id="UP000323974">
    <property type="component" value="Chromosome"/>
</dbReference>
<evidence type="ECO:0000256" key="1">
    <source>
        <dbReference type="SAM" id="SignalP"/>
    </source>
</evidence>
<dbReference type="GeneID" id="78223805"/>
<gene>
    <name evidence="3" type="ORF">DPV98_05440</name>
    <name evidence="2" type="ORF">E5Q53_01710</name>
</gene>
<feature type="signal peptide" evidence="1">
    <location>
        <begin position="1"/>
        <end position="18"/>
    </location>
</feature>
<dbReference type="AlphaFoldDB" id="A0A369ZCH2"/>
<accession>A0A369ZCH2</accession>
<dbReference type="EMBL" id="QEQD01000005">
    <property type="protein sequence ID" value="RDF03974.1"/>
    <property type="molecule type" value="Genomic_DNA"/>
</dbReference>
<sequence>MKYFITLFFSFFSIGVFAHPHAFVDLKTQALIENQTLKGFRMSWTLDEIASSTLIYEMQSSADPVKAKQDLTKEMIDTAKQDHYFSYLYNQKNNLIPFTETPSDYGFVVENNRIIFSMNVYLSVPQKLSIVPITLMSYEPTYYMAMEYNDQSDVSIDDKKCEIKVVQPKVDDTLKLYASSLDKDQTPEDQSLGRAFAQKVEMKCKNQN</sequence>